<feature type="region of interest" description="Disordered" evidence="2">
    <location>
        <begin position="1"/>
        <end position="52"/>
    </location>
</feature>
<protein>
    <submittedName>
        <fullName evidence="5">AMSH/STAMBP protein ubiquitin specific-protease</fullName>
    </submittedName>
</protein>
<feature type="region of interest" description="Disordered" evidence="2">
    <location>
        <begin position="488"/>
        <end position="519"/>
    </location>
</feature>
<feature type="compositionally biased region" description="Low complexity" evidence="2">
    <location>
        <begin position="75"/>
        <end position="87"/>
    </location>
</feature>
<dbReference type="SMART" id="SM00049">
    <property type="entry name" value="DEP"/>
    <property type="match status" value="2"/>
</dbReference>
<dbReference type="GO" id="GO:0035556">
    <property type="term" value="P:intracellular signal transduction"/>
    <property type="evidence" value="ECO:0007669"/>
    <property type="project" value="InterPro"/>
</dbReference>
<dbReference type="Pfam" id="PF00610">
    <property type="entry name" value="DEP"/>
    <property type="match status" value="1"/>
</dbReference>
<dbReference type="CDD" id="cd08708">
    <property type="entry name" value="RGS_FLBA"/>
    <property type="match status" value="1"/>
</dbReference>
<feature type="compositionally biased region" description="Polar residues" evidence="2">
    <location>
        <begin position="160"/>
        <end position="187"/>
    </location>
</feature>
<dbReference type="InterPro" id="IPR036305">
    <property type="entry name" value="RGS_sf"/>
</dbReference>
<dbReference type="PANTHER" id="PTHR10845:SF192">
    <property type="entry name" value="DOUBLE HIT, ISOFORM B"/>
    <property type="match status" value="1"/>
</dbReference>
<dbReference type="PANTHER" id="PTHR10845">
    <property type="entry name" value="REGULATOR OF G PROTEIN SIGNALING"/>
    <property type="match status" value="1"/>
</dbReference>
<feature type="domain" description="RGS" evidence="3">
    <location>
        <begin position="524"/>
        <end position="666"/>
    </location>
</feature>
<dbReference type="SUPFAM" id="SSF46785">
    <property type="entry name" value="Winged helix' DNA-binding domain"/>
    <property type="match status" value="2"/>
</dbReference>
<dbReference type="Gene3D" id="1.10.10.10">
    <property type="entry name" value="Winged helix-like DNA-binding domain superfamily/Winged helix DNA-binding domain"/>
    <property type="match status" value="2"/>
</dbReference>
<feature type="region of interest" description="Disordered" evidence="2">
    <location>
        <begin position="678"/>
        <end position="705"/>
    </location>
</feature>
<dbReference type="SMART" id="SM00315">
    <property type="entry name" value="RGS"/>
    <property type="match status" value="1"/>
</dbReference>
<name>A0AA43QMW2_9LECA</name>
<evidence type="ECO:0000256" key="1">
    <source>
        <dbReference type="ARBA" id="ARBA00022700"/>
    </source>
</evidence>
<feature type="compositionally biased region" description="Polar residues" evidence="2">
    <location>
        <begin position="1"/>
        <end position="29"/>
    </location>
</feature>
<dbReference type="InterPro" id="IPR036388">
    <property type="entry name" value="WH-like_DNA-bd_sf"/>
</dbReference>
<keyword evidence="6" id="KW-1185">Reference proteome</keyword>
<feature type="region of interest" description="Disordered" evidence="2">
    <location>
        <begin position="65"/>
        <end position="91"/>
    </location>
</feature>
<dbReference type="GO" id="GO:0009968">
    <property type="term" value="P:negative regulation of signal transduction"/>
    <property type="evidence" value="ECO:0007669"/>
    <property type="project" value="UniProtKB-KW"/>
</dbReference>
<dbReference type="CDD" id="cd04450">
    <property type="entry name" value="DEP_RGS7-like"/>
    <property type="match status" value="1"/>
</dbReference>
<evidence type="ECO:0000259" key="4">
    <source>
        <dbReference type="PROSITE" id="PS50186"/>
    </source>
</evidence>
<dbReference type="InterPro" id="IPR044926">
    <property type="entry name" value="RGS_subdomain_2"/>
</dbReference>
<evidence type="ECO:0000313" key="6">
    <source>
        <dbReference type="Proteomes" id="UP001161017"/>
    </source>
</evidence>
<dbReference type="InterPro" id="IPR000591">
    <property type="entry name" value="DEP_dom"/>
</dbReference>
<gene>
    <name evidence="5" type="primary">SST2</name>
    <name evidence="5" type="ORF">OHK93_008043</name>
</gene>
<organism evidence="5 6">
    <name type="scientific">Ramalina farinacea</name>
    <dbReference type="NCBI Taxonomy" id="258253"/>
    <lineage>
        <taxon>Eukaryota</taxon>
        <taxon>Fungi</taxon>
        <taxon>Dikarya</taxon>
        <taxon>Ascomycota</taxon>
        <taxon>Pezizomycotina</taxon>
        <taxon>Lecanoromycetes</taxon>
        <taxon>OSLEUM clade</taxon>
        <taxon>Lecanoromycetidae</taxon>
        <taxon>Lecanorales</taxon>
        <taxon>Lecanorineae</taxon>
        <taxon>Ramalinaceae</taxon>
        <taxon>Ramalina</taxon>
    </lineage>
</organism>
<dbReference type="EMBL" id="JAPUFD010000008">
    <property type="protein sequence ID" value="MDI1488767.1"/>
    <property type="molecule type" value="Genomic_DNA"/>
</dbReference>
<feature type="domain" description="DEP" evidence="4">
    <location>
        <begin position="396"/>
        <end position="482"/>
    </location>
</feature>
<feature type="compositionally biased region" description="Polar residues" evidence="2">
    <location>
        <begin position="135"/>
        <end position="148"/>
    </location>
</feature>
<dbReference type="Proteomes" id="UP001161017">
    <property type="component" value="Unassembled WGS sequence"/>
</dbReference>
<accession>A0AA43QMW2</accession>
<dbReference type="SUPFAM" id="SSF48097">
    <property type="entry name" value="Regulator of G-protein signaling, RGS"/>
    <property type="match status" value="1"/>
</dbReference>
<sequence>MPDSTETTPQPIASYAATSSHQPASSFAHSSRETADSSGLVAGHQSRHHNRLSVAANLARDKTTAAIASIKPKPSQQSLHSSSSSHDSLTRQTTVNAVYPAESISKPQKGYFGISTARPDVRLESEGVIPPSLSGEDTTTHQSGVSSRPQDKRHLLERTPSPTNRALPSTPVESPQQAAQNKMHQTSSRLLRMTSEDRPFTRDFEDLFSTLMVSLPLSQHRVRFQKIDHTFSSEEAINNLGSLKFSQSNRMPDPKDPSRIVTTTTTTTFSMAKEMARSVCQRFMDARFVEQADSKIIATFPLKNAVWQLTPKGMHVLTRFCQRNGINQRHVLDLLDSPRNTMQLVILERDGGTDRLSHDRATIDVIFRRFAGQERPNIKNSTSASDNDSLSDYYNGLVGVKLAKERKILDRTVSNTFTGKAAVDWLMDCCTTVDKREVQEIAELFVNHGLIWAVVEDKVHAHQHVNASRFQPTRNAIYGLTDKGQRTAGWLPKEPSPDRENQQTSKATNGKRENKVSRDSNNNRLTVIVNDAALRLLFREYLRDTHCEENLTFYLEVKDFTKGYDSADREKAFQRLDAIRENLAAAYGLYNAFLAPGSPCELNIDHNLRNSLAGRMTRAVGDDDTLLTSLQEVVSLFKEAQTSVFKLMSSDSVPKFLKDPKYAAALERHNFEYTVERANTLTSGNQTSLPERSRSKTVRDRDHRT</sequence>
<evidence type="ECO:0000256" key="2">
    <source>
        <dbReference type="SAM" id="MobiDB-lite"/>
    </source>
</evidence>
<dbReference type="InterPro" id="IPR016137">
    <property type="entry name" value="RGS"/>
</dbReference>
<dbReference type="AlphaFoldDB" id="A0AA43QMW2"/>
<evidence type="ECO:0000313" key="5">
    <source>
        <dbReference type="EMBL" id="MDI1488767.1"/>
    </source>
</evidence>
<dbReference type="InterPro" id="IPR058855">
    <property type="entry name" value="RGS1/SST2-like_Fungal-DR"/>
</dbReference>
<reference evidence="5" key="1">
    <citation type="journal article" date="2023" name="Genome Biol. Evol.">
        <title>First Whole Genome Sequence and Flow Cytometry Genome Size Data for the Lichen-Forming Fungus Ramalina farinacea (Ascomycota).</title>
        <authorList>
            <person name="Llewellyn T."/>
            <person name="Mian S."/>
            <person name="Hill R."/>
            <person name="Leitch I.J."/>
            <person name="Gaya E."/>
        </authorList>
    </citation>
    <scope>NUCLEOTIDE SEQUENCE</scope>
    <source>
        <strain evidence="5">LIQ254RAFAR</strain>
    </source>
</reference>
<dbReference type="Pfam" id="PF00615">
    <property type="entry name" value="RGS"/>
    <property type="match status" value="1"/>
</dbReference>
<dbReference type="PROSITE" id="PS50132">
    <property type="entry name" value="RGS"/>
    <property type="match status" value="1"/>
</dbReference>
<dbReference type="PROSITE" id="PS50186">
    <property type="entry name" value="DEP"/>
    <property type="match status" value="1"/>
</dbReference>
<dbReference type="InterPro" id="IPR036390">
    <property type="entry name" value="WH_DNA-bd_sf"/>
</dbReference>
<keyword evidence="1" id="KW-0734">Signal transduction inhibitor</keyword>
<feature type="region of interest" description="Disordered" evidence="2">
    <location>
        <begin position="127"/>
        <end position="187"/>
    </location>
</feature>
<proteinExistence type="predicted"/>
<comment type="caution">
    <text evidence="5">The sequence shown here is derived from an EMBL/GenBank/DDBJ whole genome shotgun (WGS) entry which is preliminary data.</text>
</comment>
<feature type="compositionally biased region" description="Basic and acidic residues" evidence="2">
    <location>
        <begin position="691"/>
        <end position="705"/>
    </location>
</feature>
<dbReference type="Pfam" id="PF25889">
    <property type="entry name" value="WHD_Fungal_DR"/>
    <property type="match status" value="1"/>
</dbReference>
<dbReference type="Gene3D" id="1.10.167.10">
    <property type="entry name" value="Regulator of G-protein Signalling 4, domain 2"/>
    <property type="match status" value="1"/>
</dbReference>
<feature type="compositionally biased region" description="Polar residues" evidence="2">
    <location>
        <begin position="678"/>
        <end position="690"/>
    </location>
</feature>
<evidence type="ECO:0000259" key="3">
    <source>
        <dbReference type="PROSITE" id="PS50132"/>
    </source>
</evidence>
<dbReference type="PRINTS" id="PR01301">
    <property type="entry name" value="RGSPROTEIN"/>
</dbReference>